<dbReference type="InterPro" id="IPR036322">
    <property type="entry name" value="WD40_repeat_dom_sf"/>
</dbReference>
<keyword evidence="1 3" id="KW-0853">WD repeat</keyword>
<evidence type="ECO:0000313" key="5">
    <source>
        <dbReference type="EMBL" id="ANB14061.1"/>
    </source>
</evidence>
<dbReference type="PROSITE" id="PS50082">
    <property type="entry name" value="WD_REPEATS_2"/>
    <property type="match status" value="6"/>
</dbReference>
<dbReference type="PROSITE" id="PS00678">
    <property type="entry name" value="WD_REPEATS_1"/>
    <property type="match status" value="4"/>
</dbReference>
<dbReference type="AlphaFoldDB" id="A0A167EGN1"/>
<evidence type="ECO:0000256" key="2">
    <source>
        <dbReference type="ARBA" id="ARBA00022737"/>
    </source>
</evidence>
<feature type="repeat" description="WD" evidence="3">
    <location>
        <begin position="79"/>
        <end position="120"/>
    </location>
</feature>
<reference evidence="5 6" key="1">
    <citation type="submission" date="2016-02" db="EMBL/GenBank/DDBJ databases">
        <title>Complete genome sequence and transcriptome regulation of the pentose utilising yeast Sugiyamaella lignohabitans.</title>
        <authorList>
            <person name="Bellasio M."/>
            <person name="Peymann A."/>
            <person name="Valli M."/>
            <person name="Sipitzky M."/>
            <person name="Graf A."/>
            <person name="Sauer M."/>
            <person name="Marx H."/>
            <person name="Mattanovich D."/>
        </authorList>
    </citation>
    <scope>NUCLEOTIDE SEQUENCE [LARGE SCALE GENOMIC DNA]</scope>
    <source>
        <strain evidence="5 6">CBS 10342</strain>
    </source>
</reference>
<dbReference type="OrthoDB" id="674604at2759"/>
<evidence type="ECO:0000256" key="1">
    <source>
        <dbReference type="ARBA" id="ARBA00022574"/>
    </source>
</evidence>
<feature type="repeat" description="WD" evidence="3">
    <location>
        <begin position="163"/>
        <end position="204"/>
    </location>
</feature>
<keyword evidence="2" id="KW-0677">Repeat</keyword>
<name>A0A167EGN1_9ASCO</name>
<proteinExistence type="predicted"/>
<dbReference type="PANTHER" id="PTHR19848">
    <property type="entry name" value="WD40 REPEAT PROTEIN"/>
    <property type="match status" value="1"/>
</dbReference>
<dbReference type="KEGG" id="slb:AWJ20_5017"/>
<organism evidence="5 6">
    <name type="scientific">Sugiyamaella lignohabitans</name>
    <dbReference type="NCBI Taxonomy" id="796027"/>
    <lineage>
        <taxon>Eukaryota</taxon>
        <taxon>Fungi</taxon>
        <taxon>Dikarya</taxon>
        <taxon>Ascomycota</taxon>
        <taxon>Saccharomycotina</taxon>
        <taxon>Dipodascomycetes</taxon>
        <taxon>Dipodascales</taxon>
        <taxon>Trichomonascaceae</taxon>
        <taxon>Sugiyamaella</taxon>
    </lineage>
</organism>
<dbReference type="EMBL" id="CP014502">
    <property type="protein sequence ID" value="ANB14061.1"/>
    <property type="molecule type" value="Genomic_DNA"/>
</dbReference>
<dbReference type="GO" id="GO:0048188">
    <property type="term" value="C:Set1C/COMPASS complex"/>
    <property type="evidence" value="ECO:0007669"/>
    <property type="project" value="EnsemblFungi"/>
</dbReference>
<dbReference type="Pfam" id="PF25175">
    <property type="entry name" value="Beta-prop_WDR5"/>
    <property type="match status" value="1"/>
</dbReference>
<dbReference type="InterPro" id="IPR020472">
    <property type="entry name" value="WD40_PAC1"/>
</dbReference>
<dbReference type="SUPFAM" id="SSF50978">
    <property type="entry name" value="WD40 repeat-like"/>
    <property type="match status" value="1"/>
</dbReference>
<accession>A0A167EGN1</accession>
<feature type="domain" description="WDR5-like beta-propeller" evidence="4">
    <location>
        <begin position="38"/>
        <end position="326"/>
    </location>
</feature>
<dbReference type="PRINTS" id="PR00320">
    <property type="entry name" value="GPROTEINBRPT"/>
</dbReference>
<keyword evidence="6" id="KW-1185">Reference proteome</keyword>
<dbReference type="RefSeq" id="XP_018736538.1">
    <property type="nucleotide sequence ID" value="XM_018882130.1"/>
</dbReference>
<feature type="repeat" description="WD" evidence="3">
    <location>
        <begin position="121"/>
        <end position="162"/>
    </location>
</feature>
<sequence length="336" mass="36924">MVPSSELKKENLIISDGSYYAKPIFVSEHELRSKRYDSSHRGPVTAVKFSPDGRYVASSSADRTIKIWNVLDGSLMNTLEGHIQGVSDISWEPGSEIVASASDDKTVRIWDIFSGKALRILRGHTHHVISLSFNYKGNLLATGSADENVRLWDVKNGKCLKVLAAHTQPVSAVDFSRDGTILTSSSHDGLIRLWDTASGHCLFTLVGATNTPVMYVRFCPNGKYLLASTLDGCIRLWDYMRNVCVKTYNADGKEWKYSSPSVFISSPGGSMIAQAYCEGKLGVWNVQDKQLVGELEHSGSVLGTDIDKEGKLLVTSSSSGTIKIWSIRYSSFGQLQ</sequence>
<evidence type="ECO:0000313" key="6">
    <source>
        <dbReference type="Proteomes" id="UP000189580"/>
    </source>
</evidence>
<dbReference type="PANTHER" id="PTHR19848:SF8">
    <property type="entry name" value="F-BOX AND WD REPEAT DOMAIN CONTAINING 7"/>
    <property type="match status" value="1"/>
</dbReference>
<dbReference type="InterPro" id="IPR015943">
    <property type="entry name" value="WD40/YVTN_repeat-like_dom_sf"/>
</dbReference>
<dbReference type="Proteomes" id="UP000189580">
    <property type="component" value="Chromosome d"/>
</dbReference>
<feature type="repeat" description="WD" evidence="3">
    <location>
        <begin position="206"/>
        <end position="247"/>
    </location>
</feature>
<protein>
    <submittedName>
        <fullName evidence="5">Swd3p</fullName>
    </submittedName>
</protein>
<dbReference type="InterPro" id="IPR001680">
    <property type="entry name" value="WD40_rpt"/>
</dbReference>
<feature type="repeat" description="WD" evidence="3">
    <location>
        <begin position="294"/>
        <end position="328"/>
    </location>
</feature>
<evidence type="ECO:0000256" key="3">
    <source>
        <dbReference type="PROSITE-ProRule" id="PRU00221"/>
    </source>
</evidence>
<evidence type="ECO:0000259" key="4">
    <source>
        <dbReference type="Pfam" id="PF25175"/>
    </source>
</evidence>
<dbReference type="GeneID" id="30037213"/>
<dbReference type="Gene3D" id="2.130.10.10">
    <property type="entry name" value="YVTN repeat-like/Quinoprotein amine dehydrogenase"/>
    <property type="match status" value="1"/>
</dbReference>
<dbReference type="PROSITE" id="PS50294">
    <property type="entry name" value="WD_REPEATS_REGION"/>
    <property type="match status" value="6"/>
</dbReference>
<dbReference type="CDD" id="cd00200">
    <property type="entry name" value="WD40"/>
    <property type="match status" value="1"/>
</dbReference>
<gene>
    <name evidence="5" type="primary">SWD3</name>
    <name evidence="5" type="ORF">AWJ20_5017</name>
</gene>
<dbReference type="InterPro" id="IPR059122">
    <property type="entry name" value="Beta-prop_WDR5-like"/>
</dbReference>
<feature type="repeat" description="WD" evidence="3">
    <location>
        <begin position="37"/>
        <end position="78"/>
    </location>
</feature>
<dbReference type="SMART" id="SM00320">
    <property type="entry name" value="WD40"/>
    <property type="match status" value="6"/>
</dbReference>
<dbReference type="InterPro" id="IPR019775">
    <property type="entry name" value="WD40_repeat_CS"/>
</dbReference>